<evidence type="ECO:0000256" key="4">
    <source>
        <dbReference type="SAM" id="SignalP"/>
    </source>
</evidence>
<feature type="signal peptide" evidence="4">
    <location>
        <begin position="1"/>
        <end position="18"/>
    </location>
</feature>
<dbReference type="PROSITE" id="PS51257">
    <property type="entry name" value="PROKAR_LIPOPROTEIN"/>
    <property type="match status" value="1"/>
</dbReference>
<dbReference type="Proteomes" id="UP000198688">
    <property type="component" value="Chromosome I"/>
</dbReference>
<proteinExistence type="inferred from homology"/>
<organism evidence="5 6">
    <name type="scientific">Actinoplanes derwentensis</name>
    <dbReference type="NCBI Taxonomy" id="113562"/>
    <lineage>
        <taxon>Bacteria</taxon>
        <taxon>Bacillati</taxon>
        <taxon>Actinomycetota</taxon>
        <taxon>Actinomycetes</taxon>
        <taxon>Micromonosporales</taxon>
        <taxon>Micromonosporaceae</taxon>
        <taxon>Actinoplanes</taxon>
    </lineage>
</organism>
<dbReference type="GO" id="GO:0015768">
    <property type="term" value="P:maltose transport"/>
    <property type="evidence" value="ECO:0007669"/>
    <property type="project" value="TreeGrafter"/>
</dbReference>
<dbReference type="Gene3D" id="3.40.190.10">
    <property type="entry name" value="Periplasmic binding protein-like II"/>
    <property type="match status" value="1"/>
</dbReference>
<evidence type="ECO:0000256" key="1">
    <source>
        <dbReference type="ARBA" id="ARBA00008520"/>
    </source>
</evidence>
<dbReference type="PANTHER" id="PTHR30061:SF50">
    <property type="entry name" value="MALTOSE_MALTODEXTRIN-BINDING PERIPLASMIC PROTEIN"/>
    <property type="match status" value="1"/>
</dbReference>
<reference evidence="5 6" key="1">
    <citation type="submission" date="2016-10" db="EMBL/GenBank/DDBJ databases">
        <authorList>
            <person name="de Groot N.N."/>
        </authorList>
    </citation>
    <scope>NUCLEOTIDE SEQUENCE [LARGE SCALE GENOMIC DNA]</scope>
    <source>
        <strain evidence="5 6">DSM 43941</strain>
    </source>
</reference>
<dbReference type="PANTHER" id="PTHR30061">
    <property type="entry name" value="MALTOSE-BINDING PERIPLASMIC PROTEIN"/>
    <property type="match status" value="1"/>
</dbReference>
<dbReference type="OrthoDB" id="1650177at2"/>
<protein>
    <submittedName>
        <fullName evidence="5">Carbohydrate ABC transporter substrate-binding protein, CUT1 family</fullName>
    </submittedName>
</protein>
<evidence type="ECO:0000313" key="6">
    <source>
        <dbReference type="Proteomes" id="UP000198688"/>
    </source>
</evidence>
<dbReference type="AlphaFoldDB" id="A0A1H1ZRH4"/>
<sequence length="426" mass="45270">MRVLAAFLLLLLTSCSVAGGPTSDRTTVTFRLWDEQVAEAYEESFAAFAKQHGDIDVVVQLVPWADYWTKLPTDIAAGTAADIFWTNTSNYGLYADSGHLLPITDGQQSGWTRSVVDLYTRGGKLWGVPQLWDSIALFYNEELVTKAGVDPATLVWNPSGTGDTFLPAARRLTVDKAGKSADQPDFNPTAIARYGFNAALDSQAVGGNFVGSNGGTWQNGDTFDYADQPKTVAAIQYVVDLINKHHVAPSAADTNTNGDKTLQLFTQGRLALFQSGPYNLKNVQEGAKFAWGLAPLLTGPAGRVSVVHGVAAVASAKTPHRDATEKVLSWIGSADGTRPIAAGGFAFPGVVAAEPDFTAYWQKQGVDVRPFLNAAHGTTFPAPIGPRVQAGATAALPILQQVFLGRQPVPAGLRQAQNAANKAIAE</sequence>
<name>A0A1H1ZRH4_9ACTN</name>
<dbReference type="GO" id="GO:1901982">
    <property type="term" value="F:maltose binding"/>
    <property type="evidence" value="ECO:0007669"/>
    <property type="project" value="TreeGrafter"/>
</dbReference>
<gene>
    <name evidence="5" type="ORF">SAMN04489716_3457</name>
</gene>
<comment type="similarity">
    <text evidence="1">Belongs to the bacterial solute-binding protein 1 family.</text>
</comment>
<dbReference type="SUPFAM" id="SSF53850">
    <property type="entry name" value="Periplasmic binding protein-like II"/>
    <property type="match status" value="1"/>
</dbReference>
<dbReference type="EMBL" id="LT629758">
    <property type="protein sequence ID" value="SDT36260.1"/>
    <property type="molecule type" value="Genomic_DNA"/>
</dbReference>
<evidence type="ECO:0000313" key="5">
    <source>
        <dbReference type="EMBL" id="SDT36260.1"/>
    </source>
</evidence>
<dbReference type="GO" id="GO:0055052">
    <property type="term" value="C:ATP-binding cassette (ABC) transporter complex, substrate-binding subunit-containing"/>
    <property type="evidence" value="ECO:0007669"/>
    <property type="project" value="TreeGrafter"/>
</dbReference>
<keyword evidence="6" id="KW-1185">Reference proteome</keyword>
<evidence type="ECO:0000256" key="2">
    <source>
        <dbReference type="ARBA" id="ARBA00022448"/>
    </source>
</evidence>
<keyword evidence="2" id="KW-0813">Transport</keyword>
<dbReference type="InterPro" id="IPR006059">
    <property type="entry name" value="SBP"/>
</dbReference>
<accession>A0A1H1ZRH4</accession>
<keyword evidence="3 4" id="KW-0732">Signal</keyword>
<dbReference type="Pfam" id="PF01547">
    <property type="entry name" value="SBP_bac_1"/>
    <property type="match status" value="1"/>
</dbReference>
<feature type="chain" id="PRO_5038470992" evidence="4">
    <location>
        <begin position="19"/>
        <end position="426"/>
    </location>
</feature>
<evidence type="ECO:0000256" key="3">
    <source>
        <dbReference type="ARBA" id="ARBA00022729"/>
    </source>
</evidence>
<dbReference type="RefSeq" id="WP_092545574.1">
    <property type="nucleotide sequence ID" value="NZ_BOMJ01000074.1"/>
</dbReference>
<dbReference type="GO" id="GO:0042956">
    <property type="term" value="P:maltodextrin transmembrane transport"/>
    <property type="evidence" value="ECO:0007669"/>
    <property type="project" value="TreeGrafter"/>
</dbReference>
<dbReference type="STRING" id="113562.SAMN04489716_3457"/>
<dbReference type="CDD" id="cd13585">
    <property type="entry name" value="PBP2_TMBP_like"/>
    <property type="match status" value="1"/>
</dbReference>